<dbReference type="Pfam" id="PF00849">
    <property type="entry name" value="PseudoU_synth_2"/>
    <property type="match status" value="1"/>
</dbReference>
<keyword evidence="4" id="KW-0694">RNA-binding</keyword>
<dbReference type="InterPro" id="IPR050188">
    <property type="entry name" value="RluA_PseudoU_synthase"/>
</dbReference>
<keyword evidence="7" id="KW-1185">Reference proteome</keyword>
<dbReference type="RefSeq" id="WP_103370978.1">
    <property type="nucleotide sequence ID" value="NZ_CBCRVO010000001.1"/>
</dbReference>
<reference evidence="6 7" key="1">
    <citation type="submission" date="2017-08" db="EMBL/GenBank/DDBJ databases">
        <title>Draft genome sequences of 64 type strains of genus Staph aureus.</title>
        <authorList>
            <person name="Cole K."/>
            <person name="Golubchik T."/>
            <person name="Russell J."/>
            <person name="Foster D."/>
            <person name="Llewelyn M."/>
            <person name="Wilson D."/>
            <person name="Crook D."/>
            <person name="Paul J."/>
        </authorList>
    </citation>
    <scope>NUCLEOTIDE SEQUENCE [LARGE SCALE GENOMIC DNA]</scope>
    <source>
        <strain evidence="6 7">DSM 29875</strain>
    </source>
</reference>
<dbReference type="GeneID" id="98297195"/>
<evidence type="ECO:0000313" key="6">
    <source>
        <dbReference type="EMBL" id="POA09624.1"/>
    </source>
</evidence>
<gene>
    <name evidence="6" type="ORF">CD039_02440</name>
</gene>
<evidence type="ECO:0000256" key="3">
    <source>
        <dbReference type="ARBA" id="ARBA00033164"/>
    </source>
</evidence>
<dbReference type="EMBL" id="PPPX01000001">
    <property type="protein sequence ID" value="POA09624.1"/>
    <property type="molecule type" value="Genomic_DNA"/>
</dbReference>
<name>A0A2K4FE30_9STAP</name>
<dbReference type="InterPro" id="IPR020103">
    <property type="entry name" value="PsdUridine_synth_cat_dom_sf"/>
</dbReference>
<sequence length="283" mass="32545">MKLSYRVESTQLLREFLQAQRYSKKTLSAIKRNGALFVNNRFVTVREVLQPGDIVDVHLQEEQYSDYLQPFQQDLKILYEDQFLLIVSKGAQQNCAPSREHPHGSLIEQALGYLQSTDETVPHIVTRLDRNTLGIVIFAKHGFIHHLMSSCHLKKWYLAVCEGHTPREGLIDAPIGRRSNSIIERQVTAEGKRALTRYTTLQTSHNYSLCEAQLITGRTHQLRVHFAHIHHPIVGDSLYGGAHSKYSIQLLRCVCVHFQHPITNKQIEIKDNYHSIETIFNMV</sequence>
<dbReference type="InterPro" id="IPR006145">
    <property type="entry name" value="PsdUridine_synth_RsuA/RluA"/>
</dbReference>
<dbReference type="GO" id="GO:0000455">
    <property type="term" value="P:enzyme-directed rRNA pseudouridine synthesis"/>
    <property type="evidence" value="ECO:0007669"/>
    <property type="project" value="TreeGrafter"/>
</dbReference>
<evidence type="ECO:0000256" key="2">
    <source>
        <dbReference type="ARBA" id="ARBA00031870"/>
    </source>
</evidence>
<dbReference type="CDD" id="cd02869">
    <property type="entry name" value="PseudoU_synth_RluA_like"/>
    <property type="match status" value="1"/>
</dbReference>
<dbReference type="Gene3D" id="3.30.2350.10">
    <property type="entry name" value="Pseudouridine synthase"/>
    <property type="match status" value="1"/>
</dbReference>
<dbReference type="PROSITE" id="PS50889">
    <property type="entry name" value="S4"/>
    <property type="match status" value="1"/>
</dbReference>
<feature type="domain" description="Pseudouridine synthase RsuA/RluA-like" evidence="5">
    <location>
        <begin position="85"/>
        <end position="228"/>
    </location>
</feature>
<dbReference type="GO" id="GO:0009982">
    <property type="term" value="F:pseudouridine synthase activity"/>
    <property type="evidence" value="ECO:0007669"/>
    <property type="project" value="InterPro"/>
</dbReference>
<dbReference type="PANTHER" id="PTHR21600:SF35">
    <property type="entry name" value="PSEUDOURIDINE SYNTHASE"/>
    <property type="match status" value="1"/>
</dbReference>
<dbReference type="Proteomes" id="UP000242712">
    <property type="component" value="Unassembled WGS sequence"/>
</dbReference>
<evidence type="ECO:0000256" key="1">
    <source>
        <dbReference type="ARBA" id="ARBA00000073"/>
    </source>
</evidence>
<dbReference type="GO" id="GO:0140098">
    <property type="term" value="F:catalytic activity, acting on RNA"/>
    <property type="evidence" value="ECO:0007669"/>
    <property type="project" value="UniProtKB-ARBA"/>
</dbReference>
<organism evidence="6 7">
    <name type="scientific">Staphylococcus argensis</name>
    <dbReference type="NCBI Taxonomy" id="1607738"/>
    <lineage>
        <taxon>Bacteria</taxon>
        <taxon>Bacillati</taxon>
        <taxon>Bacillota</taxon>
        <taxon>Bacilli</taxon>
        <taxon>Bacillales</taxon>
        <taxon>Staphylococcaceae</taxon>
        <taxon>Staphylococcus</taxon>
    </lineage>
</organism>
<evidence type="ECO:0000256" key="4">
    <source>
        <dbReference type="PROSITE-ProRule" id="PRU00182"/>
    </source>
</evidence>
<proteinExistence type="predicted"/>
<dbReference type="AlphaFoldDB" id="A0A2K4FE30"/>
<comment type="catalytic activity">
    <reaction evidence="1">
        <text>a uridine in RNA = a pseudouridine in RNA</text>
        <dbReference type="Rhea" id="RHEA:48348"/>
        <dbReference type="Rhea" id="RHEA-COMP:12068"/>
        <dbReference type="Rhea" id="RHEA-COMP:12069"/>
        <dbReference type="ChEBI" id="CHEBI:65314"/>
        <dbReference type="ChEBI" id="CHEBI:65315"/>
    </reaction>
</comment>
<dbReference type="SUPFAM" id="SSF55120">
    <property type="entry name" value="Pseudouridine synthase"/>
    <property type="match status" value="1"/>
</dbReference>
<protein>
    <recommendedName>
        <fullName evidence="2">RNA pseudouridylate synthase</fullName>
    </recommendedName>
    <alternativeName>
        <fullName evidence="3">RNA-uridine isomerase</fullName>
    </alternativeName>
</protein>
<dbReference type="GO" id="GO:0003723">
    <property type="term" value="F:RNA binding"/>
    <property type="evidence" value="ECO:0007669"/>
    <property type="project" value="UniProtKB-KW"/>
</dbReference>
<accession>A0A2K4FE30</accession>
<evidence type="ECO:0000313" key="7">
    <source>
        <dbReference type="Proteomes" id="UP000242712"/>
    </source>
</evidence>
<evidence type="ECO:0000259" key="5">
    <source>
        <dbReference type="Pfam" id="PF00849"/>
    </source>
</evidence>
<dbReference type="PANTHER" id="PTHR21600">
    <property type="entry name" value="MITOCHONDRIAL RNA PSEUDOURIDINE SYNTHASE"/>
    <property type="match status" value="1"/>
</dbReference>
<dbReference type="OrthoDB" id="9807829at2"/>
<comment type="caution">
    <text evidence="6">The sequence shown here is derived from an EMBL/GenBank/DDBJ whole genome shotgun (WGS) entry which is preliminary data.</text>
</comment>